<evidence type="ECO:0000256" key="1">
    <source>
        <dbReference type="RuleBase" id="RU410713"/>
    </source>
</evidence>
<sequence>MSKSSKSKSSGNKQMEDNLAQFCGVTGASVKDAKRFLDKYKRVDIAMDAFYNDPAAMSVTARHQGVSSIPSTSKLNMLFDKYKDPDGEDITMEGTMQLCEDLGVNPDEDCVLYAIAFELKSPRMGEWNKKGWTEGWKNIGCDSIPTMKSAIYQLRDKLGSDSEYFQKVYNHTFDFARSPGQRSLPTETAQAFWATLIPHGLHGGALAHIHSTDDDDDDDMGEGEGWQDEHVQWWFDFLAEKGGKGISKDTWIMFTEFVRTIDSKFEKYDMEAAWPSTIDDFVEWAKAHLRSGAGT</sequence>
<dbReference type="InterPro" id="IPR014764">
    <property type="entry name" value="DCN-prot"/>
</dbReference>
<protein>
    <recommendedName>
        <fullName evidence="1">Defective in cullin neddylation protein</fullName>
    </recommendedName>
</protein>
<evidence type="ECO:0000259" key="2">
    <source>
        <dbReference type="PROSITE" id="PS51229"/>
    </source>
</evidence>
<dbReference type="AlphaFoldDB" id="A0A0C3FQN4"/>
<dbReference type="FunCoup" id="A0A0C3FQN4">
    <property type="interactions" value="164"/>
</dbReference>
<dbReference type="HOGENOM" id="CLU_047042_0_0_1"/>
<accession>A0A0C3FQN4</accession>
<reference evidence="4" key="2">
    <citation type="submission" date="2015-01" db="EMBL/GenBank/DDBJ databases">
        <title>Evolutionary Origins and Diversification of the Mycorrhizal Mutualists.</title>
        <authorList>
            <consortium name="DOE Joint Genome Institute"/>
            <consortium name="Mycorrhizal Genomics Consortium"/>
            <person name="Kohler A."/>
            <person name="Kuo A."/>
            <person name="Nagy L.G."/>
            <person name="Floudas D."/>
            <person name="Copeland A."/>
            <person name="Barry K.W."/>
            <person name="Cichocki N."/>
            <person name="Veneault-Fourrey C."/>
            <person name="LaButti K."/>
            <person name="Lindquist E.A."/>
            <person name="Lipzen A."/>
            <person name="Lundell T."/>
            <person name="Morin E."/>
            <person name="Murat C."/>
            <person name="Riley R."/>
            <person name="Ohm R."/>
            <person name="Sun H."/>
            <person name="Tunlid A."/>
            <person name="Henrissat B."/>
            <person name="Grigoriev I.V."/>
            <person name="Hibbett D.S."/>
            <person name="Martin F."/>
        </authorList>
    </citation>
    <scope>NUCLEOTIDE SEQUENCE [LARGE SCALE GENOMIC DNA]</scope>
    <source>
        <strain evidence="4">F 1598</strain>
    </source>
</reference>
<comment type="function">
    <text evidence="1">Neddylation of cullins play an essential role in the regulation of SCF-type complexes activity.</text>
</comment>
<dbReference type="PANTHER" id="PTHR12281">
    <property type="entry name" value="RP42 RELATED"/>
    <property type="match status" value="1"/>
</dbReference>
<dbReference type="GO" id="GO:0031624">
    <property type="term" value="F:ubiquitin conjugating enzyme binding"/>
    <property type="evidence" value="ECO:0007669"/>
    <property type="project" value="TreeGrafter"/>
</dbReference>
<dbReference type="EMBL" id="KN832996">
    <property type="protein sequence ID" value="KIM82024.1"/>
    <property type="molecule type" value="Genomic_DNA"/>
</dbReference>
<organism evidence="3 4">
    <name type="scientific">Piloderma croceum (strain F 1598)</name>
    <dbReference type="NCBI Taxonomy" id="765440"/>
    <lineage>
        <taxon>Eukaryota</taxon>
        <taxon>Fungi</taxon>
        <taxon>Dikarya</taxon>
        <taxon>Basidiomycota</taxon>
        <taxon>Agaricomycotina</taxon>
        <taxon>Agaricomycetes</taxon>
        <taxon>Agaricomycetidae</taxon>
        <taxon>Atheliales</taxon>
        <taxon>Atheliaceae</taxon>
        <taxon>Piloderma</taxon>
    </lineage>
</organism>
<proteinExistence type="predicted"/>
<reference evidence="3 4" key="1">
    <citation type="submission" date="2014-04" db="EMBL/GenBank/DDBJ databases">
        <authorList>
            <consortium name="DOE Joint Genome Institute"/>
            <person name="Kuo A."/>
            <person name="Tarkka M."/>
            <person name="Buscot F."/>
            <person name="Kohler A."/>
            <person name="Nagy L.G."/>
            <person name="Floudas D."/>
            <person name="Copeland A."/>
            <person name="Barry K.W."/>
            <person name="Cichocki N."/>
            <person name="Veneault-Fourrey C."/>
            <person name="LaButti K."/>
            <person name="Lindquist E.A."/>
            <person name="Lipzen A."/>
            <person name="Lundell T."/>
            <person name="Morin E."/>
            <person name="Murat C."/>
            <person name="Sun H."/>
            <person name="Tunlid A."/>
            <person name="Henrissat B."/>
            <person name="Grigoriev I.V."/>
            <person name="Hibbett D.S."/>
            <person name="Martin F."/>
            <person name="Nordberg H.P."/>
            <person name="Cantor M.N."/>
            <person name="Hua S.X."/>
        </authorList>
    </citation>
    <scope>NUCLEOTIDE SEQUENCE [LARGE SCALE GENOMIC DNA]</scope>
    <source>
        <strain evidence="3 4">F 1598</strain>
    </source>
</reference>
<dbReference type="InterPro" id="IPR042460">
    <property type="entry name" value="DCN1-like_PONY"/>
</dbReference>
<dbReference type="InParanoid" id="A0A0C3FQN4"/>
<dbReference type="GO" id="GO:0032182">
    <property type="term" value="F:ubiquitin-like protein binding"/>
    <property type="evidence" value="ECO:0007669"/>
    <property type="project" value="TreeGrafter"/>
</dbReference>
<dbReference type="PROSITE" id="PS51229">
    <property type="entry name" value="DCUN1"/>
    <property type="match status" value="1"/>
</dbReference>
<dbReference type="Pfam" id="PF03556">
    <property type="entry name" value="Cullin_binding"/>
    <property type="match status" value="1"/>
</dbReference>
<dbReference type="STRING" id="765440.A0A0C3FQN4"/>
<dbReference type="GO" id="GO:0045116">
    <property type="term" value="P:protein neddylation"/>
    <property type="evidence" value="ECO:0007669"/>
    <property type="project" value="TreeGrafter"/>
</dbReference>
<dbReference type="PANTHER" id="PTHR12281:SF31">
    <property type="entry name" value="DCN1-LIKE PROTEIN 3"/>
    <property type="match status" value="1"/>
</dbReference>
<name>A0A0C3FQN4_PILCF</name>
<dbReference type="GO" id="GO:0097602">
    <property type="term" value="F:cullin family protein binding"/>
    <property type="evidence" value="ECO:0007669"/>
    <property type="project" value="TreeGrafter"/>
</dbReference>
<gene>
    <name evidence="3" type="ORF">PILCRDRAFT_820926</name>
</gene>
<evidence type="ECO:0000313" key="4">
    <source>
        <dbReference type="Proteomes" id="UP000054166"/>
    </source>
</evidence>
<evidence type="ECO:0000313" key="3">
    <source>
        <dbReference type="EMBL" id="KIM82024.1"/>
    </source>
</evidence>
<dbReference type="GO" id="GO:0000151">
    <property type="term" value="C:ubiquitin ligase complex"/>
    <property type="evidence" value="ECO:0007669"/>
    <property type="project" value="TreeGrafter"/>
</dbReference>
<dbReference type="InterPro" id="IPR005176">
    <property type="entry name" value="PONY_dom"/>
</dbReference>
<dbReference type="Pfam" id="PF14555">
    <property type="entry name" value="UBA_4"/>
    <property type="match status" value="1"/>
</dbReference>
<keyword evidence="4" id="KW-1185">Reference proteome</keyword>
<dbReference type="Gene3D" id="1.10.238.200">
    <property type="entry name" value="Cullin, PONY binding domain"/>
    <property type="match status" value="1"/>
</dbReference>
<dbReference type="OrthoDB" id="27198at2759"/>
<dbReference type="Proteomes" id="UP000054166">
    <property type="component" value="Unassembled WGS sequence"/>
</dbReference>
<feature type="domain" description="DCUN1" evidence="2">
    <location>
        <begin position="70"/>
        <end position="286"/>
    </location>
</feature>
<dbReference type="Gene3D" id="1.10.238.10">
    <property type="entry name" value="EF-hand"/>
    <property type="match status" value="1"/>
</dbReference>